<dbReference type="PROSITE" id="PS51198">
    <property type="entry name" value="UVRD_HELICASE_ATP_BIND"/>
    <property type="match status" value="1"/>
</dbReference>
<dbReference type="AlphaFoldDB" id="A0A285V9K9"/>
<dbReference type="PANTHER" id="PTHR11070">
    <property type="entry name" value="UVRD / RECB / PCRA DNA HELICASE FAMILY MEMBER"/>
    <property type="match status" value="1"/>
</dbReference>
<evidence type="ECO:0000256" key="5">
    <source>
        <dbReference type="ARBA" id="ARBA00023235"/>
    </source>
</evidence>
<dbReference type="GO" id="GO:0043138">
    <property type="term" value="F:3'-5' DNA helicase activity"/>
    <property type="evidence" value="ECO:0007669"/>
    <property type="project" value="UniProtKB-EC"/>
</dbReference>
<keyword evidence="3 9" id="KW-0347">Helicase</keyword>
<dbReference type="EMBL" id="OBQI01000004">
    <property type="protein sequence ID" value="SOC50278.1"/>
    <property type="molecule type" value="Genomic_DNA"/>
</dbReference>
<dbReference type="PANTHER" id="PTHR11070:SF45">
    <property type="entry name" value="DNA 3'-5' HELICASE"/>
    <property type="match status" value="1"/>
</dbReference>
<dbReference type="InterPro" id="IPR000212">
    <property type="entry name" value="DNA_helicase_UvrD/REP"/>
</dbReference>
<protein>
    <recommendedName>
        <fullName evidence="7">DNA 3'-5' helicase</fullName>
        <ecNumber evidence="7">5.6.2.4</ecNumber>
    </recommendedName>
</protein>
<evidence type="ECO:0000256" key="1">
    <source>
        <dbReference type="ARBA" id="ARBA00022741"/>
    </source>
</evidence>
<reference evidence="12" key="1">
    <citation type="submission" date="2017-08" db="EMBL/GenBank/DDBJ databases">
        <authorList>
            <person name="Varghese N."/>
            <person name="Submissions S."/>
        </authorList>
    </citation>
    <scope>NUCLEOTIDE SEQUENCE [LARGE SCALE GENOMIC DNA]</scope>
    <source>
        <strain evidence="12">DSM 4725</strain>
    </source>
</reference>
<evidence type="ECO:0000259" key="10">
    <source>
        <dbReference type="PROSITE" id="PS51198"/>
    </source>
</evidence>
<evidence type="ECO:0000313" key="11">
    <source>
        <dbReference type="EMBL" id="SOC50278.1"/>
    </source>
</evidence>
<dbReference type="InterPro" id="IPR027417">
    <property type="entry name" value="P-loop_NTPase"/>
</dbReference>
<keyword evidence="5" id="KW-0413">Isomerase</keyword>
<evidence type="ECO:0000256" key="9">
    <source>
        <dbReference type="PROSITE-ProRule" id="PRU00560"/>
    </source>
</evidence>
<accession>A0A285V9K9</accession>
<dbReference type="Pfam" id="PF13361">
    <property type="entry name" value="UvrD_C"/>
    <property type="match status" value="1"/>
</dbReference>
<evidence type="ECO:0000256" key="7">
    <source>
        <dbReference type="ARBA" id="ARBA00034808"/>
    </source>
</evidence>
<keyword evidence="4 9" id="KW-0067">ATP-binding</keyword>
<comment type="catalytic activity">
    <reaction evidence="6">
        <text>Couples ATP hydrolysis with the unwinding of duplex DNA by translocating in the 3'-5' direction.</text>
        <dbReference type="EC" id="5.6.2.4"/>
    </reaction>
</comment>
<feature type="binding site" evidence="9">
    <location>
        <begin position="287"/>
        <end position="294"/>
    </location>
    <ligand>
        <name>ATP</name>
        <dbReference type="ChEBI" id="CHEBI:30616"/>
    </ligand>
</feature>
<gene>
    <name evidence="11" type="ORF">SAMN05660748_3022</name>
</gene>
<evidence type="ECO:0000256" key="2">
    <source>
        <dbReference type="ARBA" id="ARBA00022801"/>
    </source>
</evidence>
<comment type="catalytic activity">
    <reaction evidence="8">
        <text>ATP + H2O = ADP + phosphate + H(+)</text>
        <dbReference type="Rhea" id="RHEA:13065"/>
        <dbReference type="ChEBI" id="CHEBI:15377"/>
        <dbReference type="ChEBI" id="CHEBI:15378"/>
        <dbReference type="ChEBI" id="CHEBI:30616"/>
        <dbReference type="ChEBI" id="CHEBI:43474"/>
        <dbReference type="ChEBI" id="CHEBI:456216"/>
        <dbReference type="EC" id="5.6.2.4"/>
    </reaction>
</comment>
<dbReference type="InterPro" id="IPR014017">
    <property type="entry name" value="DNA_helicase_UvrD-like_C"/>
</dbReference>
<keyword evidence="12" id="KW-1185">Reference proteome</keyword>
<dbReference type="GO" id="GO:0005829">
    <property type="term" value="C:cytosol"/>
    <property type="evidence" value="ECO:0007669"/>
    <property type="project" value="TreeGrafter"/>
</dbReference>
<proteinExistence type="predicted"/>
<dbReference type="GO" id="GO:0005524">
    <property type="term" value="F:ATP binding"/>
    <property type="evidence" value="ECO:0007669"/>
    <property type="project" value="UniProtKB-UniRule"/>
</dbReference>
<dbReference type="GO" id="GO:0016887">
    <property type="term" value="F:ATP hydrolysis activity"/>
    <property type="evidence" value="ECO:0007669"/>
    <property type="project" value="RHEA"/>
</dbReference>
<keyword evidence="2 9" id="KW-0378">Hydrolase</keyword>
<dbReference type="InterPro" id="IPR014016">
    <property type="entry name" value="UvrD-like_ATP-bd"/>
</dbReference>
<evidence type="ECO:0000256" key="3">
    <source>
        <dbReference type="ARBA" id="ARBA00022806"/>
    </source>
</evidence>
<evidence type="ECO:0000256" key="4">
    <source>
        <dbReference type="ARBA" id="ARBA00022840"/>
    </source>
</evidence>
<dbReference type="GO" id="GO:0000725">
    <property type="term" value="P:recombinational repair"/>
    <property type="evidence" value="ECO:0007669"/>
    <property type="project" value="TreeGrafter"/>
</dbReference>
<evidence type="ECO:0000313" key="12">
    <source>
        <dbReference type="Proteomes" id="UP000219435"/>
    </source>
</evidence>
<dbReference type="Proteomes" id="UP000219435">
    <property type="component" value="Unassembled WGS sequence"/>
</dbReference>
<dbReference type="RefSeq" id="WP_217991608.1">
    <property type="nucleotide sequence ID" value="NZ_OBQI01000004.1"/>
</dbReference>
<sequence length="744" mass="80680">MPQIIMGPSQTGALDSSVKKQAYAFLEKLSDNDALPGLHIEPINNAIDDRVRTGRVNDFYRAVLFKVQGHGAEAHYVYLGVLAHDDAIAFAKKARLTVNPVNGIAELIIAGEDQLADAAVSPSAVEPPVVTTMTPAPEPVGPAPLLPTFGIDEDALVKHLGIDEKLALAALAAVSEDQILALADKAVQWQGLALIDLASGTSVDDVKTTLSIDEQATALVADDGEDERLLKALQHPAAQMQFAFIEDDEELRRAIEDTDFAAWRVFLHPEQRRYATALYNGPFRLSGGAGTGKTVVLLHRARYLARQNPQARVVLTTFTKNLADAMKADLRRLDPTLPLAGRLGEPGVFVSGIDAAISAVLRGGGAELALDIEPVLGSRSWEIGTRTPDSVWRDAAAGSELPPDLKSKAFLSSEYAMVVLPAKITTRDEYLTARRPGRGVALDRKKRLAVWSVIEAYRSRASIEGSIDFAEAGAIAATSLERRASAGERRPVDHVLVDEGQDLNPSHWQFLRALVEPGENDMFMAEDSQQRIYGQRVVLGRYGIRVVGRSQRLKLNYRTTAQTLHYAVGVLEGEHFVDLEDAQAESGHYRSARSGPPPRVMECSNLTQELQSAADVVGDWLGSGVVPETIGILVRDAKQAGQISRGLDERGITARVLDQGTQRDGHPLVMTMHRAKGMEFSRVLIFGVNDGLVPAQYLLKDLTEADRADALTRERSLLYVAATRARDELVVTTSGGKSSFLPDS</sequence>
<dbReference type="Gene3D" id="3.40.50.300">
    <property type="entry name" value="P-loop containing nucleotide triphosphate hydrolases"/>
    <property type="match status" value="2"/>
</dbReference>
<organism evidence="11 12">
    <name type="scientific">Blastococcus aggregatus</name>
    <dbReference type="NCBI Taxonomy" id="38502"/>
    <lineage>
        <taxon>Bacteria</taxon>
        <taxon>Bacillati</taxon>
        <taxon>Actinomycetota</taxon>
        <taxon>Actinomycetes</taxon>
        <taxon>Geodermatophilales</taxon>
        <taxon>Geodermatophilaceae</taxon>
        <taxon>Blastococcus</taxon>
    </lineage>
</organism>
<dbReference type="Pfam" id="PF00580">
    <property type="entry name" value="UvrD-helicase"/>
    <property type="match status" value="1"/>
</dbReference>
<dbReference type="SUPFAM" id="SSF52540">
    <property type="entry name" value="P-loop containing nucleoside triphosphate hydrolases"/>
    <property type="match status" value="1"/>
</dbReference>
<dbReference type="GO" id="GO:0003677">
    <property type="term" value="F:DNA binding"/>
    <property type="evidence" value="ECO:0007669"/>
    <property type="project" value="InterPro"/>
</dbReference>
<evidence type="ECO:0000256" key="6">
    <source>
        <dbReference type="ARBA" id="ARBA00034617"/>
    </source>
</evidence>
<evidence type="ECO:0000256" key="8">
    <source>
        <dbReference type="ARBA" id="ARBA00048988"/>
    </source>
</evidence>
<keyword evidence="1 9" id="KW-0547">Nucleotide-binding</keyword>
<dbReference type="EC" id="5.6.2.4" evidence="7"/>
<feature type="domain" description="UvrD-like helicase ATP-binding" evidence="10">
    <location>
        <begin position="266"/>
        <end position="592"/>
    </location>
</feature>
<name>A0A285V9K9_9ACTN</name>